<dbReference type="Gene3D" id="3.40.50.12390">
    <property type="match status" value="1"/>
</dbReference>
<comment type="subcellular location">
    <subcellularLocation>
        <location evidence="1">Cytoplasm</location>
        <location evidence="1">Perinuclear region</location>
    </subcellularLocation>
</comment>
<dbReference type="FunFam" id="1.25.40.1050:FF:000001">
    <property type="entry name" value="5'-3' exoribonuclease 1"/>
    <property type="match status" value="1"/>
</dbReference>
<feature type="compositionally biased region" description="Basic and acidic residues" evidence="11">
    <location>
        <begin position="1443"/>
        <end position="1452"/>
    </location>
</feature>
<keyword evidence="5 10" id="KW-0269">Exonuclease</keyword>
<feature type="compositionally biased region" description="Basic residues" evidence="11">
    <location>
        <begin position="1491"/>
        <end position="1517"/>
    </location>
</feature>
<dbReference type="Gene3D" id="2.30.30.30">
    <property type="match status" value="1"/>
</dbReference>
<dbReference type="InterPro" id="IPR041385">
    <property type="entry name" value="SH3_12"/>
</dbReference>
<dbReference type="PANTHER" id="PTHR12341:SF7">
    <property type="entry name" value="5'-3' EXORIBONUCLEASE 1"/>
    <property type="match status" value="1"/>
</dbReference>
<feature type="domain" description="Xrn1 helical" evidence="13">
    <location>
        <begin position="271"/>
        <end position="686"/>
    </location>
</feature>
<evidence type="ECO:0000259" key="13">
    <source>
        <dbReference type="Pfam" id="PF17846"/>
    </source>
</evidence>
<dbReference type="InterPro" id="IPR027073">
    <property type="entry name" value="5_3_exoribonuclease"/>
</dbReference>
<evidence type="ECO:0000313" key="18">
    <source>
        <dbReference type="Proteomes" id="UP001378960"/>
    </source>
</evidence>
<dbReference type="Gene3D" id="2.30.30.750">
    <property type="match status" value="1"/>
</dbReference>
<evidence type="ECO:0000256" key="7">
    <source>
        <dbReference type="ARBA" id="ARBA00023161"/>
    </source>
</evidence>
<comment type="caution">
    <text evidence="17">The sequence shown here is derived from an EMBL/GenBank/DDBJ whole genome shotgun (WGS) entry which is preliminary data.</text>
</comment>
<proteinExistence type="inferred from homology"/>
<dbReference type="InterPro" id="IPR047008">
    <property type="entry name" value="XRN1_SH3_sf"/>
</dbReference>
<dbReference type="Gene3D" id="2.170.260.40">
    <property type="match status" value="1"/>
</dbReference>
<dbReference type="PIRSF" id="PIRSF006743">
    <property type="entry name" value="Exonuclease_Xnr1"/>
    <property type="match status" value="1"/>
</dbReference>
<organism evidence="17 18">
    <name type="scientific">Pichia kluyveri</name>
    <name type="common">Yeast</name>
    <dbReference type="NCBI Taxonomy" id="36015"/>
    <lineage>
        <taxon>Eukaryota</taxon>
        <taxon>Fungi</taxon>
        <taxon>Dikarya</taxon>
        <taxon>Ascomycota</taxon>
        <taxon>Saccharomycotina</taxon>
        <taxon>Pichiomycetes</taxon>
        <taxon>Pichiales</taxon>
        <taxon>Pichiaceae</taxon>
        <taxon>Pichia</taxon>
    </lineage>
</organism>
<feature type="compositionally biased region" description="Basic and acidic residues" evidence="11">
    <location>
        <begin position="1463"/>
        <end position="1475"/>
    </location>
</feature>
<sequence>MGIPKFFRLISERWPLIAQQIEVAEQIEYDNLYLDMNSILHNCSHSNDGEISRLTDEQIFGAIFAYIDHLFNLIKPKKVFYMAIDGVAPRAKMNQQRARRFRSAVEAEEMLQKAIESGDAIPKEPAFDTNAITPGTEFMAKVTENLKFYINQKVSNDKQWQDIEIVLSGHEVPGEGEHKIMEYIRVQKAQDNYNPNTRHCVYGLDADLIILGLVAHEPHFSILREEVTFGRNRKLSTDVSNQVFFLLHISIVRNYLQEEFASLSDEISFEYDFEKVLDDFVLILYVIGNDFLPNLPDLHLNKGAFPLLLHTFKEAMRRTDGYLNERGQINLKRLAVWLDILSIFELENFEEGAIDVEWFNKQLDNVSRRGERARDRQGKELLLKQQKKIVGQLGNWILKVYHENFDIELFYKDESKIPELSLPSEFFESELNTEFIKKFAYELGLFIVHHGSTNTYTAKLDIDGINQGETKEEFDERFIQIKKIIRNYQSGIIVEDEATLRSEEDLYNVKFTEWKDKYYKEKLHFSIKDTDKIVEMTENYIEGLQWVLNYYYKGICSWPWYYRYHYAPRISDLSNGLKVKFSFEMGQPFKPFEQLMSVLPARSKELIPVCYRHLMTDEDSPIIDFYPDDCDIDKNGKNASWEAVVLLSFVDEKRLKLAMEPLNSKLNIEERQRNSFGNDLIYTYNPQISTLIKSPLISVFPDFTSHAIESEYILPSMEGKDFIFGLSKNVLTGKHMISGFPTLLTIPYTSELRKDELVVFQQPTRSESMILTLENEYMNVTPEQFAKLYCNKIVYANWPYLREYQVVFVVDSLMRYEILKNDSKVSHTPMESFEIAEYNKNIEDINYIMHNKKGLRFAANPEEIVSDTKDSKPGKIPKEEIDGLVYVRKVVGVSPTSSGRLVKTYSDKLEFFPIQLIVPSIENADPRFQEKEPVPIAEEFPSGTPVIFLGKAAYGSSAVVIGSEDNKLAIQFNKSDTPEPLFGVDAAKIERESIKYYSAHETSKILGISTFFLSRITSTYMILDNQKKINVGLSLKFEGKGIKTLGYTRKNGRSWEYSAIAISLIKDYLSNFGLFLQALLRYKGNNIPESKELFKNLSVDEREELIRNVKDYLLNKKENFVQVSLNSDSLSRISVSKIESQIIEYTSTPHPTTQLNVKGIPRLAVLNPSIPVLKLKQQQFRLGDRVVYILDSGKVPLFSKGTVIGYKSSDTAVSVSVLFDFPVLTGNTFDGRLKTQRGLSIDSTLLLNITLKQFLYLPKGSTNKTVKQPNNKASDIKKPTSKNGNAKAQTKVEQKSQKPVKSNELEESKKAILSSLFANKKEEKKDKEEVKVAEDTSAPKQLPAAASSDKKNVLNSLVNNVLASTEKAPSAPVINNQMPPNGFPFVIPPMNGFVPPPPGYPMPMIPPNLMYPYNPNMMPIPGPPFPMMGQPPVQGAPPNADAVDGKPNKELSNDIMAALKGVEISDKKEDNKSQADETTNGVNNGSSRSRGNGRGRGRGRGRGSGRGRGRGNGRVRGGKGETN</sequence>
<dbReference type="InterPro" id="IPR004859">
    <property type="entry name" value="Xrn1_N"/>
</dbReference>
<feature type="compositionally biased region" description="Basic and acidic residues" evidence="11">
    <location>
        <begin position="1323"/>
        <end position="1334"/>
    </location>
</feature>
<feature type="region of interest" description="Disordered" evidence="11">
    <location>
        <begin position="1430"/>
        <end position="1523"/>
    </location>
</feature>
<evidence type="ECO:0000259" key="15">
    <source>
        <dbReference type="Pfam" id="PF18332"/>
    </source>
</evidence>
<dbReference type="InterPro" id="IPR041412">
    <property type="entry name" value="Xrn1_helical"/>
</dbReference>
<dbReference type="GO" id="GO:0005634">
    <property type="term" value="C:nucleus"/>
    <property type="evidence" value="ECO:0007669"/>
    <property type="project" value="TreeGrafter"/>
</dbReference>
<dbReference type="Gene3D" id="6.10.140.950">
    <property type="match status" value="1"/>
</dbReference>
<keyword evidence="6 10" id="KW-0694">RNA-binding</keyword>
<comment type="similarity">
    <text evidence="8 10">Belongs to the 5'-3' exonuclease family.</text>
</comment>
<evidence type="ECO:0000259" key="14">
    <source>
        <dbReference type="Pfam" id="PF18129"/>
    </source>
</evidence>
<dbReference type="Gene3D" id="1.25.40.1050">
    <property type="match status" value="1"/>
</dbReference>
<dbReference type="Pfam" id="PF18332">
    <property type="entry name" value="XRN1_D1"/>
    <property type="match status" value="1"/>
</dbReference>
<dbReference type="Pfam" id="PF18129">
    <property type="entry name" value="SH3_12"/>
    <property type="match status" value="1"/>
</dbReference>
<evidence type="ECO:0000256" key="8">
    <source>
        <dbReference type="ARBA" id="ARBA00038299"/>
    </source>
</evidence>
<feature type="domain" description="5'-3' exoribonuclease 1 D1" evidence="15">
    <location>
        <begin position="725"/>
        <end position="931"/>
    </location>
</feature>
<dbReference type="Proteomes" id="UP001378960">
    <property type="component" value="Unassembled WGS sequence"/>
</dbReference>
<dbReference type="GO" id="GO:0016078">
    <property type="term" value="P:tRNA decay"/>
    <property type="evidence" value="ECO:0007669"/>
    <property type="project" value="UniProtKB-ARBA"/>
</dbReference>
<dbReference type="GO" id="GO:0016075">
    <property type="term" value="P:rRNA catabolic process"/>
    <property type="evidence" value="ECO:0007669"/>
    <property type="project" value="TreeGrafter"/>
</dbReference>
<dbReference type="InterPro" id="IPR041106">
    <property type="entry name" value="XRN1_D2_D3"/>
</dbReference>
<keyword evidence="4 10" id="KW-0378">Hydrolase</keyword>
<dbReference type="Gene3D" id="3.30.1370.250">
    <property type="match status" value="1"/>
</dbReference>
<evidence type="ECO:0000313" key="17">
    <source>
        <dbReference type="EMBL" id="GMM48654.1"/>
    </source>
</evidence>
<feature type="domain" description="Xrn1 N-terminal" evidence="12">
    <location>
        <begin position="1"/>
        <end position="226"/>
    </location>
</feature>
<feature type="compositionally biased region" description="Basic and acidic residues" evidence="11">
    <location>
        <begin position="1290"/>
        <end position="1305"/>
    </location>
</feature>
<dbReference type="GO" id="GO:0048471">
    <property type="term" value="C:perinuclear region of cytoplasm"/>
    <property type="evidence" value="ECO:0007669"/>
    <property type="project" value="UniProtKB-SubCell"/>
</dbReference>
<feature type="domain" description="Exoribonuclease Xrn1 D2/D3" evidence="16">
    <location>
        <begin position="935"/>
        <end position="1156"/>
    </location>
</feature>
<reference evidence="17 18" key="1">
    <citation type="journal article" date="2023" name="Elife">
        <title>Identification of key yeast species and microbe-microbe interactions impacting larval growth of Drosophila in the wild.</title>
        <authorList>
            <person name="Mure A."/>
            <person name="Sugiura Y."/>
            <person name="Maeda R."/>
            <person name="Honda K."/>
            <person name="Sakurai N."/>
            <person name="Takahashi Y."/>
            <person name="Watada M."/>
            <person name="Katoh T."/>
            <person name="Gotoh A."/>
            <person name="Gotoh Y."/>
            <person name="Taniguchi I."/>
            <person name="Nakamura K."/>
            <person name="Hayashi T."/>
            <person name="Katayama T."/>
            <person name="Uemura T."/>
            <person name="Hattori Y."/>
        </authorList>
    </citation>
    <scope>NUCLEOTIDE SEQUENCE [LARGE SCALE GENOMIC DNA]</scope>
    <source>
        <strain evidence="17 18">PK-24</strain>
    </source>
</reference>
<gene>
    <name evidence="17" type="ORF">DAPK24_052520</name>
</gene>
<dbReference type="GO" id="GO:0000932">
    <property type="term" value="C:P-body"/>
    <property type="evidence" value="ECO:0007669"/>
    <property type="project" value="UniProtKB-ARBA"/>
</dbReference>
<dbReference type="InterPro" id="IPR016494">
    <property type="entry name" value="5_3_exoribonuclease_1"/>
</dbReference>
<dbReference type="Pfam" id="PF17846">
    <property type="entry name" value="XRN_M"/>
    <property type="match status" value="1"/>
</dbReference>
<feature type="compositionally biased region" description="Low complexity" evidence="11">
    <location>
        <begin position="1480"/>
        <end position="1490"/>
    </location>
</feature>
<feature type="region of interest" description="Disordered" evidence="11">
    <location>
        <begin position="1262"/>
        <end position="1305"/>
    </location>
</feature>
<evidence type="ECO:0000256" key="11">
    <source>
        <dbReference type="SAM" id="MobiDB-lite"/>
    </source>
</evidence>
<dbReference type="PANTHER" id="PTHR12341">
    <property type="entry name" value="5'-&gt;3' EXORIBONUCLEASE"/>
    <property type="match status" value="1"/>
</dbReference>
<keyword evidence="2 10" id="KW-0963">Cytoplasm</keyword>
<keyword evidence="18" id="KW-1185">Reference proteome</keyword>
<dbReference type="InterPro" id="IPR014722">
    <property type="entry name" value="Rib_uL2_dom2"/>
</dbReference>
<protein>
    <recommendedName>
        <fullName evidence="9 10">5'-3' exoribonuclease 1</fullName>
        <ecNumber evidence="10">3.1.13.-</ecNumber>
    </recommendedName>
</protein>
<evidence type="ECO:0000256" key="5">
    <source>
        <dbReference type="ARBA" id="ARBA00022839"/>
    </source>
</evidence>
<dbReference type="FunFam" id="3.40.50.12390:FF:000002">
    <property type="entry name" value="5'-3' exoribonuclease 1"/>
    <property type="match status" value="1"/>
</dbReference>
<evidence type="ECO:0000256" key="1">
    <source>
        <dbReference type="ARBA" id="ARBA00004556"/>
    </source>
</evidence>
<evidence type="ECO:0000256" key="2">
    <source>
        <dbReference type="ARBA" id="ARBA00022490"/>
    </source>
</evidence>
<feature type="domain" description="5'-3' exoribonuclease 1 SH3-like" evidence="14">
    <location>
        <begin position="1178"/>
        <end position="1248"/>
    </location>
</feature>
<comment type="function">
    <text evidence="10">Multifunctional protein that exhibits several independent functions at different levels of the cellular processes. 5'-3' exonuclease component of the nonsense-mediated mRNA decay (NMD) which is a highly conserved mRNA degradation pathway, an RNA surveillance system whose role is to identify and rid cells of mRNA with premature termination codons and thus prevents accumulation of potentially harmful truncated proteins.</text>
</comment>
<dbReference type="Pfam" id="PF18334">
    <property type="entry name" value="XRN1_D2_D3"/>
    <property type="match status" value="1"/>
</dbReference>
<dbReference type="Pfam" id="PF03159">
    <property type="entry name" value="XRN_N"/>
    <property type="match status" value="1"/>
</dbReference>
<dbReference type="CDD" id="cd18673">
    <property type="entry name" value="PIN_XRN1-2-like"/>
    <property type="match status" value="1"/>
</dbReference>
<evidence type="ECO:0000256" key="10">
    <source>
        <dbReference type="PIRNR" id="PIRNR006743"/>
    </source>
</evidence>
<feature type="region of interest" description="Disordered" evidence="11">
    <location>
        <begin position="1323"/>
        <end position="1349"/>
    </location>
</feature>
<dbReference type="GO" id="GO:0003723">
    <property type="term" value="F:RNA binding"/>
    <property type="evidence" value="ECO:0007669"/>
    <property type="project" value="UniProtKB-KW"/>
</dbReference>
<dbReference type="GO" id="GO:0000184">
    <property type="term" value="P:nuclear-transcribed mRNA catabolic process, nonsense-mediated decay"/>
    <property type="evidence" value="ECO:0007669"/>
    <property type="project" value="UniProtKB-KW"/>
</dbReference>
<evidence type="ECO:0000259" key="16">
    <source>
        <dbReference type="Pfam" id="PF18334"/>
    </source>
</evidence>
<evidence type="ECO:0000256" key="9">
    <source>
        <dbReference type="ARBA" id="ARBA00067318"/>
    </source>
</evidence>
<feature type="compositionally biased region" description="Polar residues" evidence="11">
    <location>
        <begin position="1262"/>
        <end position="1273"/>
    </location>
</feature>
<dbReference type="EMBL" id="BTGB01000009">
    <property type="protein sequence ID" value="GMM48654.1"/>
    <property type="molecule type" value="Genomic_DNA"/>
</dbReference>
<name>A0AAV5RAR6_PICKL</name>
<evidence type="ECO:0000256" key="3">
    <source>
        <dbReference type="ARBA" id="ARBA00022722"/>
    </source>
</evidence>
<accession>A0AAV5RAR6</accession>
<evidence type="ECO:0000256" key="4">
    <source>
        <dbReference type="ARBA" id="ARBA00022801"/>
    </source>
</evidence>
<keyword evidence="7 10" id="KW-0866">Nonsense-mediated mRNA decay</keyword>
<dbReference type="InterPro" id="IPR040992">
    <property type="entry name" value="XRN1_D1"/>
</dbReference>
<dbReference type="GO" id="GO:0004534">
    <property type="term" value="F:5'-3' RNA exonuclease activity"/>
    <property type="evidence" value="ECO:0007669"/>
    <property type="project" value="TreeGrafter"/>
</dbReference>
<evidence type="ECO:0000259" key="12">
    <source>
        <dbReference type="Pfam" id="PF03159"/>
    </source>
</evidence>
<keyword evidence="3 10" id="KW-0540">Nuclease</keyword>
<evidence type="ECO:0000256" key="6">
    <source>
        <dbReference type="ARBA" id="ARBA00022884"/>
    </source>
</evidence>
<dbReference type="EC" id="3.1.13.-" evidence="10"/>
<dbReference type="InterPro" id="IPR047007">
    <property type="entry name" value="XRN1_D1_sf"/>
</dbReference>